<sequence>MHKSPVMFYSNYPKQSSWLRSLGMPQKPYLAGSQAQWTMNAQVIDFLYHGPLVTRQKGLPSHSMDTYEREGTNNMHAKQWRDDHCGSVNLYQEWCTQASKCDLPLSHSKVQLSIERVQAGLLKQ</sequence>
<comment type="caution">
    <text evidence="1">The sequence shown here is derived from an EMBL/GenBank/DDBJ whole genome shotgun (WGS) entry which is preliminary data.</text>
</comment>
<reference evidence="1 2" key="1">
    <citation type="submission" date="2024-01" db="EMBL/GenBank/DDBJ databases">
        <title>The genomes of 5 underutilized Papilionoideae crops provide insights into root nodulation and disease resistanc.</title>
        <authorList>
            <person name="Jiang F."/>
        </authorList>
    </citation>
    <scope>NUCLEOTIDE SEQUENCE [LARGE SCALE GENOMIC DNA]</scope>
    <source>
        <strain evidence="1">LVBAO_FW01</strain>
        <tissue evidence="1">Leaves</tissue>
    </source>
</reference>
<gene>
    <name evidence="1" type="ORF">VNO77_31480</name>
</gene>
<proteinExistence type="predicted"/>
<dbReference type="EMBL" id="JAYMYQ010000007">
    <property type="protein sequence ID" value="KAK7321157.1"/>
    <property type="molecule type" value="Genomic_DNA"/>
</dbReference>
<organism evidence="1 2">
    <name type="scientific">Canavalia gladiata</name>
    <name type="common">Sword bean</name>
    <name type="synonym">Dolichos gladiatus</name>
    <dbReference type="NCBI Taxonomy" id="3824"/>
    <lineage>
        <taxon>Eukaryota</taxon>
        <taxon>Viridiplantae</taxon>
        <taxon>Streptophyta</taxon>
        <taxon>Embryophyta</taxon>
        <taxon>Tracheophyta</taxon>
        <taxon>Spermatophyta</taxon>
        <taxon>Magnoliopsida</taxon>
        <taxon>eudicotyledons</taxon>
        <taxon>Gunneridae</taxon>
        <taxon>Pentapetalae</taxon>
        <taxon>rosids</taxon>
        <taxon>fabids</taxon>
        <taxon>Fabales</taxon>
        <taxon>Fabaceae</taxon>
        <taxon>Papilionoideae</taxon>
        <taxon>50 kb inversion clade</taxon>
        <taxon>NPAAA clade</taxon>
        <taxon>indigoferoid/millettioid clade</taxon>
        <taxon>Phaseoleae</taxon>
        <taxon>Canavalia</taxon>
    </lineage>
</organism>
<keyword evidence="2" id="KW-1185">Reference proteome</keyword>
<dbReference type="Proteomes" id="UP001367508">
    <property type="component" value="Unassembled WGS sequence"/>
</dbReference>
<evidence type="ECO:0000313" key="2">
    <source>
        <dbReference type="Proteomes" id="UP001367508"/>
    </source>
</evidence>
<dbReference type="AlphaFoldDB" id="A0AAN9KRQ0"/>
<name>A0AAN9KRQ0_CANGL</name>
<accession>A0AAN9KRQ0</accession>
<protein>
    <submittedName>
        <fullName evidence="1">Uncharacterized protein</fullName>
    </submittedName>
</protein>
<evidence type="ECO:0000313" key="1">
    <source>
        <dbReference type="EMBL" id="KAK7321157.1"/>
    </source>
</evidence>